<organism evidence="2 3">
    <name type="scientific">Tulasnella calospora MUT 4182</name>
    <dbReference type="NCBI Taxonomy" id="1051891"/>
    <lineage>
        <taxon>Eukaryota</taxon>
        <taxon>Fungi</taxon>
        <taxon>Dikarya</taxon>
        <taxon>Basidiomycota</taxon>
        <taxon>Agaricomycotina</taxon>
        <taxon>Agaricomycetes</taxon>
        <taxon>Cantharellales</taxon>
        <taxon>Tulasnellaceae</taxon>
        <taxon>Tulasnella</taxon>
    </lineage>
</organism>
<feature type="region of interest" description="Disordered" evidence="1">
    <location>
        <begin position="1"/>
        <end position="81"/>
    </location>
</feature>
<dbReference type="EMBL" id="KN822957">
    <property type="protein sequence ID" value="KIO32100.1"/>
    <property type="molecule type" value="Genomic_DNA"/>
</dbReference>
<protein>
    <submittedName>
        <fullName evidence="2">Uncharacterized protein</fullName>
    </submittedName>
</protein>
<sequence>MVFRHRKVQPSSPHLRTPMYHPDFRSPHSNVVRPLHDGSNLVKDRRGKQSGQDTGSSKLPPCPRSTPSAPSTCVAGTRPSR</sequence>
<dbReference type="HOGENOM" id="CLU_2575596_0_0_1"/>
<dbReference type="AlphaFoldDB" id="A0A0C3QIW6"/>
<evidence type="ECO:0000313" key="2">
    <source>
        <dbReference type="EMBL" id="KIO32100.1"/>
    </source>
</evidence>
<keyword evidence="3" id="KW-1185">Reference proteome</keyword>
<proteinExistence type="predicted"/>
<name>A0A0C3QIW6_9AGAM</name>
<reference evidence="3" key="2">
    <citation type="submission" date="2015-01" db="EMBL/GenBank/DDBJ databases">
        <title>Evolutionary Origins and Diversification of the Mycorrhizal Mutualists.</title>
        <authorList>
            <consortium name="DOE Joint Genome Institute"/>
            <consortium name="Mycorrhizal Genomics Consortium"/>
            <person name="Kohler A."/>
            <person name="Kuo A."/>
            <person name="Nagy L.G."/>
            <person name="Floudas D."/>
            <person name="Copeland A."/>
            <person name="Barry K.W."/>
            <person name="Cichocki N."/>
            <person name="Veneault-Fourrey C."/>
            <person name="LaButti K."/>
            <person name="Lindquist E.A."/>
            <person name="Lipzen A."/>
            <person name="Lundell T."/>
            <person name="Morin E."/>
            <person name="Murat C."/>
            <person name="Riley R."/>
            <person name="Ohm R."/>
            <person name="Sun H."/>
            <person name="Tunlid A."/>
            <person name="Henrissat B."/>
            <person name="Grigoriev I.V."/>
            <person name="Hibbett D.S."/>
            <person name="Martin F."/>
        </authorList>
    </citation>
    <scope>NUCLEOTIDE SEQUENCE [LARGE SCALE GENOMIC DNA]</scope>
    <source>
        <strain evidence="3">MUT 4182</strain>
    </source>
</reference>
<dbReference type="Proteomes" id="UP000054248">
    <property type="component" value="Unassembled WGS sequence"/>
</dbReference>
<evidence type="ECO:0000256" key="1">
    <source>
        <dbReference type="SAM" id="MobiDB-lite"/>
    </source>
</evidence>
<reference evidence="2 3" key="1">
    <citation type="submission" date="2014-04" db="EMBL/GenBank/DDBJ databases">
        <authorList>
            <consortium name="DOE Joint Genome Institute"/>
            <person name="Kuo A."/>
            <person name="Girlanda M."/>
            <person name="Perotto S."/>
            <person name="Kohler A."/>
            <person name="Nagy L.G."/>
            <person name="Floudas D."/>
            <person name="Copeland A."/>
            <person name="Barry K.W."/>
            <person name="Cichocki N."/>
            <person name="Veneault-Fourrey C."/>
            <person name="LaButti K."/>
            <person name="Lindquist E.A."/>
            <person name="Lipzen A."/>
            <person name="Lundell T."/>
            <person name="Morin E."/>
            <person name="Murat C."/>
            <person name="Sun H."/>
            <person name="Tunlid A."/>
            <person name="Henrissat B."/>
            <person name="Grigoriev I.V."/>
            <person name="Hibbett D.S."/>
            <person name="Martin F."/>
            <person name="Nordberg H.P."/>
            <person name="Cantor M.N."/>
            <person name="Hua S.X."/>
        </authorList>
    </citation>
    <scope>NUCLEOTIDE SEQUENCE [LARGE SCALE GENOMIC DNA]</scope>
    <source>
        <strain evidence="2 3">MUT 4182</strain>
    </source>
</reference>
<gene>
    <name evidence="2" type="ORF">M407DRAFT_241552</name>
</gene>
<accession>A0A0C3QIW6</accession>
<evidence type="ECO:0000313" key="3">
    <source>
        <dbReference type="Proteomes" id="UP000054248"/>
    </source>
</evidence>